<name>A0A835Y9Z2_9CHLO</name>
<keyword evidence="3" id="KW-1185">Reference proteome</keyword>
<feature type="transmembrane region" description="Helical" evidence="1">
    <location>
        <begin position="21"/>
        <end position="41"/>
    </location>
</feature>
<gene>
    <name evidence="2" type="ORF">HYH03_003476</name>
</gene>
<evidence type="ECO:0000313" key="2">
    <source>
        <dbReference type="EMBL" id="KAG2498736.1"/>
    </source>
</evidence>
<evidence type="ECO:0000256" key="1">
    <source>
        <dbReference type="SAM" id="Phobius"/>
    </source>
</evidence>
<dbReference type="AlphaFoldDB" id="A0A835Y9Z2"/>
<keyword evidence="1" id="KW-0472">Membrane</keyword>
<organism evidence="2 3">
    <name type="scientific">Edaphochlamys debaryana</name>
    <dbReference type="NCBI Taxonomy" id="47281"/>
    <lineage>
        <taxon>Eukaryota</taxon>
        <taxon>Viridiplantae</taxon>
        <taxon>Chlorophyta</taxon>
        <taxon>core chlorophytes</taxon>
        <taxon>Chlorophyceae</taxon>
        <taxon>CS clade</taxon>
        <taxon>Chlamydomonadales</taxon>
        <taxon>Chlamydomonadales incertae sedis</taxon>
        <taxon>Edaphochlamys</taxon>
    </lineage>
</organism>
<dbReference type="Proteomes" id="UP000612055">
    <property type="component" value="Unassembled WGS sequence"/>
</dbReference>
<feature type="transmembrane region" description="Helical" evidence="1">
    <location>
        <begin position="88"/>
        <end position="108"/>
    </location>
</feature>
<protein>
    <submittedName>
        <fullName evidence="2">Uncharacterized protein</fullName>
    </submittedName>
</protein>
<accession>A0A835Y9Z2</accession>
<feature type="transmembrane region" description="Helical" evidence="1">
    <location>
        <begin position="114"/>
        <end position="131"/>
    </location>
</feature>
<reference evidence="2" key="1">
    <citation type="journal article" date="2020" name="bioRxiv">
        <title>Comparative genomics of Chlamydomonas.</title>
        <authorList>
            <person name="Craig R.J."/>
            <person name="Hasan A.R."/>
            <person name="Ness R.W."/>
            <person name="Keightley P.D."/>
        </authorList>
    </citation>
    <scope>NUCLEOTIDE SEQUENCE</scope>
    <source>
        <strain evidence="2">CCAP 11/70</strain>
    </source>
</reference>
<keyword evidence="1" id="KW-0812">Transmembrane</keyword>
<keyword evidence="1" id="KW-1133">Transmembrane helix</keyword>
<feature type="transmembrane region" description="Helical" evidence="1">
    <location>
        <begin position="138"/>
        <end position="161"/>
    </location>
</feature>
<evidence type="ECO:0000313" key="3">
    <source>
        <dbReference type="Proteomes" id="UP000612055"/>
    </source>
</evidence>
<proteinExistence type="predicted"/>
<comment type="caution">
    <text evidence="2">The sequence shown here is derived from an EMBL/GenBank/DDBJ whole genome shotgun (WGS) entry which is preliminary data.</text>
</comment>
<feature type="transmembrane region" description="Helical" evidence="1">
    <location>
        <begin position="61"/>
        <end position="81"/>
    </location>
</feature>
<sequence>MRNPLADLWPPKLIPPEKRDLAFLVSGGFLTVFYILALVSFKFLGHNGFMYWICSLTAYPYYGLARVLFCIFLPAALLTGLSPFVPKAYRYAAVDWLAVVLAGLQVAYWGVRAFSTLFLFMIASPMMLMAFDSGSANGFFLIAMILVVVTLVVGLQLAMAASAAVQGSFLWEDIQEQRAGGLSDGGAWSLLKPYDNV</sequence>
<dbReference type="EMBL" id="JAEHOE010000009">
    <property type="protein sequence ID" value="KAG2498736.1"/>
    <property type="molecule type" value="Genomic_DNA"/>
</dbReference>